<protein>
    <submittedName>
        <fullName evidence="3">Miff domain-containing protein</fullName>
    </submittedName>
</protein>
<dbReference type="Proteomes" id="UP000095283">
    <property type="component" value="Unplaced"/>
</dbReference>
<evidence type="ECO:0000256" key="1">
    <source>
        <dbReference type="SAM" id="MobiDB-lite"/>
    </source>
</evidence>
<accession>A0A1I7X5Z9</accession>
<organism evidence="2 3">
    <name type="scientific">Heterorhabditis bacteriophora</name>
    <name type="common">Entomopathogenic nematode worm</name>
    <dbReference type="NCBI Taxonomy" id="37862"/>
    <lineage>
        <taxon>Eukaryota</taxon>
        <taxon>Metazoa</taxon>
        <taxon>Ecdysozoa</taxon>
        <taxon>Nematoda</taxon>
        <taxon>Chromadorea</taxon>
        <taxon>Rhabditida</taxon>
        <taxon>Rhabditina</taxon>
        <taxon>Rhabditomorpha</taxon>
        <taxon>Strongyloidea</taxon>
        <taxon>Heterorhabditidae</taxon>
        <taxon>Heterorhabditis</taxon>
    </lineage>
</organism>
<feature type="region of interest" description="Disordered" evidence="1">
    <location>
        <begin position="57"/>
        <end position="121"/>
    </location>
</feature>
<evidence type="ECO:0000313" key="3">
    <source>
        <dbReference type="WBParaSite" id="Hba_12817"/>
    </source>
</evidence>
<feature type="region of interest" description="Disordered" evidence="1">
    <location>
        <begin position="145"/>
        <end position="213"/>
    </location>
</feature>
<reference evidence="3" key="1">
    <citation type="submission" date="2016-11" db="UniProtKB">
        <authorList>
            <consortium name="WormBaseParasite"/>
        </authorList>
    </citation>
    <scope>IDENTIFICATION</scope>
</reference>
<feature type="compositionally biased region" description="Basic and acidic residues" evidence="1">
    <location>
        <begin position="290"/>
        <end position="310"/>
    </location>
</feature>
<feature type="compositionally biased region" description="Pro residues" evidence="1">
    <location>
        <begin position="151"/>
        <end position="160"/>
    </location>
</feature>
<proteinExistence type="predicted"/>
<dbReference type="AlphaFoldDB" id="A0A1I7X5Z9"/>
<feature type="region of interest" description="Disordered" evidence="1">
    <location>
        <begin position="231"/>
        <end position="310"/>
    </location>
</feature>
<sequence length="310" mass="34901">MRPNMSIRVVRRMNRIKLKHQEEFEMVKFLLFRIYPLHIKSIYHFKLIYLQRSPQQSHPAAPHLADLANYDRRRRSEREERRDRDRSNARDKSAHRGMPVARVSANVATGPLRKMSEPVLHPQQARPETLWHVNFPGWEVRHLEVGRGGISPPPPAPPPRDTSIGNVSDMDDDSLGSTLRGPNKPLPPTPTEQSPAAGDADGDGTLQQHRRNGAGVVRPIMVKAASMPDQAVCTPPEFGMGENSSDSDDDQDIRSSIRRPFGPNPLLPQGPNVTRGNGPLAMPDLLPKTPEFRRPFDEHTNEDHTEELTI</sequence>
<keyword evidence="2" id="KW-1185">Reference proteome</keyword>
<feature type="compositionally biased region" description="Basic and acidic residues" evidence="1">
    <location>
        <begin position="69"/>
        <end position="94"/>
    </location>
</feature>
<evidence type="ECO:0000313" key="2">
    <source>
        <dbReference type="Proteomes" id="UP000095283"/>
    </source>
</evidence>
<name>A0A1I7X5Z9_HETBA</name>
<dbReference type="WBParaSite" id="Hba_12817">
    <property type="protein sequence ID" value="Hba_12817"/>
    <property type="gene ID" value="Hba_12817"/>
</dbReference>